<accession>A0A430UIX8</accession>
<evidence type="ECO:0000313" key="3">
    <source>
        <dbReference type="EMBL" id="RTI02445.1"/>
    </source>
</evidence>
<dbReference type="EMBL" id="PEMH01000054">
    <property type="protein sequence ID" value="RTI02445.1"/>
    <property type="molecule type" value="Genomic_DNA"/>
</dbReference>
<sequence>MKLRWIQYIQGVPRYPVLAGDKVMIVAYNRTVHQYEVMACRSHDGELRWKLALPAGGYGRPATDGSRLYMLWGQSGLAALNVENGDLQWAWKTPWRIRSGPVLFKDMVYLCAGDSIIAVNKEDGRETRRFQVGRTFLFGNPCVSLIDSHPLLFVLGAEPSNNYLYCVSLDDTGAPVSLEWKRPIGKTGVVSSETAGPAVGADRIVIGSLDGTVTCFACATGQVLWTDHVGEVTIRSAAFTDGERVYVTTLGGSILAYSLHTGARLWERQLYAEGIWAPPALAAGLLIVLGGGVLEAIDPSNGSSVAQVAVGHGPYSAPVPSGTHVFVGGGDPPFTGYLFAVDLAVADPTSMADQNLADLEIQANDWEIQISFRVPPLVTDLWLDGRPLGADAVIRPVRRADRAYFRIALAPGKRIGKYALPVALWRQDKLIWNTILVDLGMNRGPTLGLPQQARVSHLIFEPQAEPTASGAAALSMLLGHFGLKVSQQHVKEMADYLVETWQVDPHHKWSGVAMRISHAGARDVRAKKPS</sequence>
<dbReference type="PANTHER" id="PTHR34512">
    <property type="entry name" value="CELL SURFACE PROTEIN"/>
    <property type="match status" value="1"/>
</dbReference>
<comment type="caution">
    <text evidence="3">The sequence shown here is derived from an EMBL/GenBank/DDBJ whole genome shotgun (WGS) entry which is preliminary data.</text>
</comment>
<dbReference type="InterPro" id="IPR015943">
    <property type="entry name" value="WD40/YVTN_repeat-like_dom_sf"/>
</dbReference>
<proteinExistence type="predicted"/>
<organism evidence="3 5">
    <name type="scientific">Thermus scotoductus</name>
    <dbReference type="NCBI Taxonomy" id="37636"/>
    <lineage>
        <taxon>Bacteria</taxon>
        <taxon>Thermotogati</taxon>
        <taxon>Deinococcota</taxon>
        <taxon>Deinococci</taxon>
        <taxon>Thermales</taxon>
        <taxon>Thermaceae</taxon>
        <taxon>Thermus</taxon>
    </lineage>
</organism>
<dbReference type="Gene3D" id="2.130.10.10">
    <property type="entry name" value="YVTN repeat-like/Quinoprotein amine dehydrogenase"/>
    <property type="match status" value="2"/>
</dbReference>
<protein>
    <recommendedName>
        <fullName evidence="1">Pyrrolo-quinoline quinone repeat domain-containing protein</fullName>
    </recommendedName>
</protein>
<dbReference type="AlphaFoldDB" id="A0A430UIX8"/>
<dbReference type="Pfam" id="PF13360">
    <property type="entry name" value="PQQ_2"/>
    <property type="match status" value="2"/>
</dbReference>
<evidence type="ECO:0000313" key="5">
    <source>
        <dbReference type="Proteomes" id="UP000288347"/>
    </source>
</evidence>
<name>A0A430UIX8_THESC</name>
<gene>
    <name evidence="3" type="ORF">CSW29_02505</name>
    <name evidence="2" type="ORF">CSW38_02880</name>
</gene>
<dbReference type="SUPFAM" id="SSF50998">
    <property type="entry name" value="Quinoprotein alcohol dehydrogenase-like"/>
    <property type="match status" value="1"/>
</dbReference>
<dbReference type="Proteomes" id="UP000287306">
    <property type="component" value="Unassembled WGS sequence"/>
</dbReference>
<dbReference type="EMBL" id="PELY01000063">
    <property type="protein sequence ID" value="RTH27670.1"/>
    <property type="molecule type" value="Genomic_DNA"/>
</dbReference>
<reference evidence="4 5" key="1">
    <citation type="journal article" date="2019" name="Extremophiles">
        <title>Biogeography of thermophiles and predominance of Thermus scotoductus in domestic water heaters.</title>
        <authorList>
            <person name="Wilpiszeski R.L."/>
            <person name="Zhang Z."/>
            <person name="House C.H."/>
        </authorList>
    </citation>
    <scope>NUCLEOTIDE SEQUENCE [LARGE SCALE GENOMIC DNA]</scope>
    <source>
        <strain evidence="3 5">16_S16</strain>
        <strain evidence="2 4">25_S25</strain>
    </source>
</reference>
<dbReference type="PANTHER" id="PTHR34512:SF30">
    <property type="entry name" value="OUTER MEMBRANE PROTEIN ASSEMBLY FACTOR BAMB"/>
    <property type="match status" value="1"/>
</dbReference>
<dbReference type="InterPro" id="IPR011047">
    <property type="entry name" value="Quinoprotein_ADH-like_sf"/>
</dbReference>
<dbReference type="InterPro" id="IPR002372">
    <property type="entry name" value="PQQ_rpt_dom"/>
</dbReference>
<feature type="domain" description="Pyrrolo-quinoline quinone repeat" evidence="1">
    <location>
        <begin position="16"/>
        <end position="126"/>
    </location>
</feature>
<dbReference type="Proteomes" id="UP000288347">
    <property type="component" value="Unassembled WGS sequence"/>
</dbReference>
<dbReference type="SMART" id="SM00564">
    <property type="entry name" value="PQQ"/>
    <property type="match status" value="6"/>
</dbReference>
<dbReference type="InterPro" id="IPR018391">
    <property type="entry name" value="PQQ_b-propeller_rpt"/>
</dbReference>
<evidence type="ECO:0000313" key="2">
    <source>
        <dbReference type="EMBL" id="RTH27670.1"/>
    </source>
</evidence>
<dbReference type="RefSeq" id="WP_038032562.1">
    <property type="nucleotide sequence ID" value="NZ_PELL01000043.1"/>
</dbReference>
<feature type="domain" description="Pyrrolo-quinoline quinone repeat" evidence="1">
    <location>
        <begin position="186"/>
        <end position="315"/>
    </location>
</feature>
<evidence type="ECO:0000313" key="4">
    <source>
        <dbReference type="Proteomes" id="UP000287306"/>
    </source>
</evidence>
<evidence type="ECO:0000259" key="1">
    <source>
        <dbReference type="Pfam" id="PF13360"/>
    </source>
</evidence>